<dbReference type="InterPro" id="IPR003658">
    <property type="entry name" value="Anti-sigma_ant"/>
</dbReference>
<feature type="domain" description="STAS" evidence="3">
    <location>
        <begin position="33"/>
        <end position="130"/>
    </location>
</feature>
<sequence length="130" mass="14325">MHAGAPGRQSGTSRPAPESTELLRTYALREFTVLELRGEIDLAALPRLQPHIDFATGGHGPQIVIDLRQVTFLDCSGLRLLCRARTRAEERGGRVRLICDHPLTLRILRAAGLMQAFRPVADMEAAVESE</sequence>
<reference evidence="4 5" key="1">
    <citation type="submission" date="2020-02" db="EMBL/GenBank/DDBJ databases">
        <title>Whole-genome analyses of novel actinobacteria.</title>
        <authorList>
            <person name="Sahin N."/>
        </authorList>
    </citation>
    <scope>NUCLEOTIDE SEQUENCE [LARGE SCALE GENOMIC DNA]</scope>
    <source>
        <strain evidence="4 5">A7024</strain>
    </source>
</reference>
<dbReference type="PANTHER" id="PTHR33495:SF2">
    <property type="entry name" value="ANTI-SIGMA FACTOR ANTAGONIST TM_1081-RELATED"/>
    <property type="match status" value="1"/>
</dbReference>
<protein>
    <recommendedName>
        <fullName evidence="2">Anti-sigma factor antagonist</fullName>
    </recommendedName>
</protein>
<gene>
    <name evidence="4" type="ORF">G5C51_13130</name>
</gene>
<dbReference type="PROSITE" id="PS50801">
    <property type="entry name" value="STAS"/>
    <property type="match status" value="1"/>
</dbReference>
<organism evidence="4 5">
    <name type="scientific">Streptomyces coryli</name>
    <dbReference type="NCBI Taxonomy" id="1128680"/>
    <lineage>
        <taxon>Bacteria</taxon>
        <taxon>Bacillati</taxon>
        <taxon>Actinomycetota</taxon>
        <taxon>Actinomycetes</taxon>
        <taxon>Kitasatosporales</taxon>
        <taxon>Streptomycetaceae</taxon>
        <taxon>Streptomyces</taxon>
    </lineage>
</organism>
<dbReference type="InterPro" id="IPR036513">
    <property type="entry name" value="STAS_dom_sf"/>
</dbReference>
<dbReference type="AlphaFoldDB" id="A0A6G4TY73"/>
<accession>A0A6G4TY73</accession>
<dbReference type="GO" id="GO:0043856">
    <property type="term" value="F:anti-sigma factor antagonist activity"/>
    <property type="evidence" value="ECO:0007669"/>
    <property type="project" value="InterPro"/>
</dbReference>
<dbReference type="SUPFAM" id="SSF52091">
    <property type="entry name" value="SpoIIaa-like"/>
    <property type="match status" value="1"/>
</dbReference>
<dbReference type="NCBIfam" id="TIGR00377">
    <property type="entry name" value="ant_ant_sig"/>
    <property type="match status" value="1"/>
</dbReference>
<dbReference type="PANTHER" id="PTHR33495">
    <property type="entry name" value="ANTI-SIGMA FACTOR ANTAGONIST TM_1081-RELATED-RELATED"/>
    <property type="match status" value="1"/>
</dbReference>
<comment type="caution">
    <text evidence="4">The sequence shown here is derived from an EMBL/GenBank/DDBJ whole genome shotgun (WGS) entry which is preliminary data.</text>
</comment>
<evidence type="ECO:0000259" key="3">
    <source>
        <dbReference type="PROSITE" id="PS50801"/>
    </source>
</evidence>
<dbReference type="CDD" id="cd07043">
    <property type="entry name" value="STAS_anti-anti-sigma_factors"/>
    <property type="match status" value="1"/>
</dbReference>
<dbReference type="InterPro" id="IPR002645">
    <property type="entry name" value="STAS_dom"/>
</dbReference>
<proteinExistence type="inferred from homology"/>
<dbReference type="EMBL" id="JAAKZV010000044">
    <property type="protein sequence ID" value="NGN64834.1"/>
    <property type="molecule type" value="Genomic_DNA"/>
</dbReference>
<dbReference type="RefSeq" id="WP_165236694.1">
    <property type="nucleotide sequence ID" value="NZ_JAAKZV010000044.1"/>
</dbReference>
<dbReference type="Gene3D" id="3.30.750.24">
    <property type="entry name" value="STAS domain"/>
    <property type="match status" value="1"/>
</dbReference>
<dbReference type="Pfam" id="PF01740">
    <property type="entry name" value="STAS"/>
    <property type="match status" value="1"/>
</dbReference>
<name>A0A6G4TY73_9ACTN</name>
<comment type="similarity">
    <text evidence="1 2">Belongs to the anti-sigma-factor antagonist family.</text>
</comment>
<evidence type="ECO:0000313" key="4">
    <source>
        <dbReference type="EMBL" id="NGN64834.1"/>
    </source>
</evidence>
<keyword evidence="5" id="KW-1185">Reference proteome</keyword>
<dbReference type="Proteomes" id="UP000481583">
    <property type="component" value="Unassembled WGS sequence"/>
</dbReference>
<evidence type="ECO:0000256" key="1">
    <source>
        <dbReference type="ARBA" id="ARBA00009013"/>
    </source>
</evidence>
<evidence type="ECO:0000313" key="5">
    <source>
        <dbReference type="Proteomes" id="UP000481583"/>
    </source>
</evidence>
<evidence type="ECO:0000256" key="2">
    <source>
        <dbReference type="RuleBase" id="RU003749"/>
    </source>
</evidence>